<keyword evidence="2" id="KW-1185">Reference proteome</keyword>
<proteinExistence type="predicted"/>
<reference evidence="1 2" key="1">
    <citation type="submission" date="2020-09" db="EMBL/GenBank/DDBJ databases">
        <title>Complete genome sequence of an Arctic sea ice bacterium Marinomonas arctica BSI20414.</title>
        <authorList>
            <person name="Liao L."/>
            <person name="Chen B."/>
        </authorList>
    </citation>
    <scope>NUCLEOTIDE SEQUENCE [LARGE SCALE GENOMIC DNA]</scope>
    <source>
        <strain evidence="1 2">BSI20414</strain>
    </source>
</reference>
<evidence type="ECO:0000313" key="1">
    <source>
        <dbReference type="EMBL" id="QNT06249.1"/>
    </source>
</evidence>
<protein>
    <submittedName>
        <fullName evidence="1">Uncharacterized protein</fullName>
    </submittedName>
</protein>
<dbReference type="AlphaFoldDB" id="A0A7H1J6Y3"/>
<dbReference type="OrthoDB" id="5867039at2"/>
<dbReference type="RefSeq" id="WP_111608532.1">
    <property type="nucleotide sequence ID" value="NZ_BMLJ01000008.1"/>
</dbReference>
<evidence type="ECO:0000313" key="2">
    <source>
        <dbReference type="Proteomes" id="UP000516370"/>
    </source>
</evidence>
<name>A0A7H1J6Y3_9GAMM</name>
<dbReference type="EMBL" id="CP061081">
    <property type="protein sequence ID" value="QNT06249.1"/>
    <property type="molecule type" value="Genomic_DNA"/>
</dbReference>
<sequence>MKYLKLFYTFFIFYFTSTGHSNEFHLGNYPRFSEAILWPSGESVSSKPSNVSRAIERADAIQLNDTYTLKGLSQYLFPSSVYGDSYLQNKLASDGFIQALGSVVKQFSCAEYRFRHDLPESTGCSNESSNRREAMPFVSGQFTTNRIDAFIDDQNNHVSFHAYLKSTNEKSLDSAFGSVHELGTFFGKLADRRSLVLSIDLQTYQLNANGFRGEKINKIPYTYFVILPKAVDIAKQSNQELAGRFSVEKAKLLILGK</sequence>
<dbReference type="KEGG" id="mard:IBG28_00865"/>
<organism evidence="1 2">
    <name type="scientific">Marinomonas arctica</name>
    <dbReference type="NCBI Taxonomy" id="383750"/>
    <lineage>
        <taxon>Bacteria</taxon>
        <taxon>Pseudomonadati</taxon>
        <taxon>Pseudomonadota</taxon>
        <taxon>Gammaproteobacteria</taxon>
        <taxon>Oceanospirillales</taxon>
        <taxon>Oceanospirillaceae</taxon>
        <taxon>Marinomonas</taxon>
    </lineage>
</organism>
<gene>
    <name evidence="1" type="ORF">IBG28_00865</name>
</gene>
<accession>A0A7H1J6Y3</accession>
<dbReference type="Proteomes" id="UP000516370">
    <property type="component" value="Chromosome"/>
</dbReference>